<feature type="transmembrane region" description="Helical" evidence="9">
    <location>
        <begin position="157"/>
        <end position="181"/>
    </location>
</feature>
<dbReference type="GO" id="GO:0017038">
    <property type="term" value="P:protein import"/>
    <property type="evidence" value="ECO:0007669"/>
    <property type="project" value="TreeGrafter"/>
</dbReference>
<evidence type="ECO:0000256" key="1">
    <source>
        <dbReference type="ARBA" id="ARBA00004651"/>
    </source>
</evidence>
<feature type="domain" description="MotA/TolQ/ExbB proton channel" evidence="10">
    <location>
        <begin position="78"/>
        <end position="193"/>
    </location>
</feature>
<comment type="subcellular location">
    <subcellularLocation>
        <location evidence="1">Cell membrane</location>
        <topology evidence="1">Multi-pass membrane protein</topology>
    </subcellularLocation>
    <subcellularLocation>
        <location evidence="8">Membrane</location>
        <topology evidence="8">Multi-pass membrane protein</topology>
    </subcellularLocation>
</comment>
<keyword evidence="3" id="KW-1003">Cell membrane</keyword>
<evidence type="ECO:0000256" key="5">
    <source>
        <dbReference type="ARBA" id="ARBA00022927"/>
    </source>
</evidence>
<comment type="similarity">
    <text evidence="8">Belongs to the exbB/tolQ family.</text>
</comment>
<name>A0A1G1L2B8_9BACT</name>
<gene>
    <name evidence="11" type="ORF">A3G33_03600</name>
</gene>
<evidence type="ECO:0000256" key="6">
    <source>
        <dbReference type="ARBA" id="ARBA00022989"/>
    </source>
</evidence>
<evidence type="ECO:0000256" key="8">
    <source>
        <dbReference type="RuleBase" id="RU004057"/>
    </source>
</evidence>
<comment type="caution">
    <text evidence="11">The sequence shown here is derived from an EMBL/GenBank/DDBJ whole genome shotgun (WGS) entry which is preliminary data.</text>
</comment>
<keyword evidence="2 8" id="KW-0813">Transport</keyword>
<reference evidence="11 12" key="1">
    <citation type="journal article" date="2016" name="Nat. Commun.">
        <title>Thousands of microbial genomes shed light on interconnected biogeochemical processes in an aquifer system.</title>
        <authorList>
            <person name="Anantharaman K."/>
            <person name="Brown C.T."/>
            <person name="Hug L.A."/>
            <person name="Sharon I."/>
            <person name="Castelle C.J."/>
            <person name="Probst A.J."/>
            <person name="Thomas B.C."/>
            <person name="Singh A."/>
            <person name="Wilkins M.J."/>
            <person name="Karaoz U."/>
            <person name="Brodie E.L."/>
            <person name="Williams K.H."/>
            <person name="Hubbard S.S."/>
            <person name="Banfield J.F."/>
        </authorList>
    </citation>
    <scope>NUCLEOTIDE SEQUENCE [LARGE SCALE GENOMIC DNA]</scope>
</reference>
<keyword evidence="5 8" id="KW-0653">Protein transport</keyword>
<keyword evidence="6 9" id="KW-1133">Transmembrane helix</keyword>
<organism evidence="11 12">
    <name type="scientific">Candidatus Danuiimicrobium aquiferis</name>
    <dbReference type="NCBI Taxonomy" id="1801832"/>
    <lineage>
        <taxon>Bacteria</taxon>
        <taxon>Pseudomonadati</taxon>
        <taxon>Candidatus Omnitrophota</taxon>
        <taxon>Candidatus Danuiimicrobium</taxon>
    </lineage>
</organism>
<dbReference type="InterPro" id="IPR002898">
    <property type="entry name" value="MotA_ExbB_proton_chnl"/>
</dbReference>
<dbReference type="GO" id="GO:0005886">
    <property type="term" value="C:plasma membrane"/>
    <property type="evidence" value="ECO:0007669"/>
    <property type="project" value="UniProtKB-SubCell"/>
</dbReference>
<dbReference type="InterPro" id="IPR050790">
    <property type="entry name" value="ExbB/TolQ_transport"/>
</dbReference>
<dbReference type="AlphaFoldDB" id="A0A1G1L2B8"/>
<evidence type="ECO:0000259" key="10">
    <source>
        <dbReference type="Pfam" id="PF01618"/>
    </source>
</evidence>
<feature type="transmembrane region" description="Helical" evidence="9">
    <location>
        <begin position="114"/>
        <end position="137"/>
    </location>
</feature>
<dbReference type="Proteomes" id="UP000178187">
    <property type="component" value="Unassembled WGS sequence"/>
</dbReference>
<evidence type="ECO:0000256" key="3">
    <source>
        <dbReference type="ARBA" id="ARBA00022475"/>
    </source>
</evidence>
<dbReference type="PANTHER" id="PTHR30625:SF15">
    <property type="entry name" value="BIOPOLYMER TRANSPORT PROTEIN EXBB"/>
    <property type="match status" value="1"/>
</dbReference>
<keyword evidence="7 9" id="KW-0472">Membrane</keyword>
<sequence>MIWDQTLTGLFQKGGFVMWPLLACSILGVAIILERAIYFGWLHINYERFSEGLRALLSKQKMKEAVLLCQKSPNPIPQIAEQYLKHVKQDVLRNDILKREGSLALEKIEARLRALAAITHIAPLLGLLGTVTGLVSAFHRIEVLGGQVQAADLASGIWEALITTVVGLLIAIPCMAAYHGFESMADKIARRMQFIVSELDEFFGKSSAYNFKSDDIEETDQALQVM</sequence>
<dbReference type="EMBL" id="MHFR01000011">
    <property type="protein sequence ID" value="OGW99268.1"/>
    <property type="molecule type" value="Genomic_DNA"/>
</dbReference>
<accession>A0A1G1L2B8</accession>
<proteinExistence type="inferred from homology"/>
<evidence type="ECO:0000256" key="7">
    <source>
        <dbReference type="ARBA" id="ARBA00023136"/>
    </source>
</evidence>
<evidence type="ECO:0000256" key="2">
    <source>
        <dbReference type="ARBA" id="ARBA00022448"/>
    </source>
</evidence>
<evidence type="ECO:0000313" key="11">
    <source>
        <dbReference type="EMBL" id="OGW99268.1"/>
    </source>
</evidence>
<dbReference type="PANTHER" id="PTHR30625">
    <property type="entry name" value="PROTEIN TOLQ"/>
    <property type="match status" value="1"/>
</dbReference>
<feature type="transmembrane region" description="Helical" evidence="9">
    <location>
        <begin position="16"/>
        <end position="38"/>
    </location>
</feature>
<evidence type="ECO:0000313" key="12">
    <source>
        <dbReference type="Proteomes" id="UP000178187"/>
    </source>
</evidence>
<evidence type="ECO:0000256" key="4">
    <source>
        <dbReference type="ARBA" id="ARBA00022692"/>
    </source>
</evidence>
<protein>
    <recommendedName>
        <fullName evidence="10">MotA/TolQ/ExbB proton channel domain-containing protein</fullName>
    </recommendedName>
</protein>
<evidence type="ECO:0000256" key="9">
    <source>
        <dbReference type="SAM" id="Phobius"/>
    </source>
</evidence>
<keyword evidence="4 9" id="KW-0812">Transmembrane</keyword>
<dbReference type="Pfam" id="PF01618">
    <property type="entry name" value="MotA_ExbB"/>
    <property type="match status" value="1"/>
</dbReference>